<evidence type="ECO:0000256" key="9">
    <source>
        <dbReference type="RuleBase" id="RU365045"/>
    </source>
</evidence>
<reference evidence="12 13" key="1">
    <citation type="submission" date="2020-08" db="EMBL/GenBank/DDBJ databases">
        <title>A Genomic Blueprint of the Chicken Gut Microbiome.</title>
        <authorList>
            <person name="Gilroy R."/>
            <person name="Ravi A."/>
            <person name="Getino M."/>
            <person name="Pursley I."/>
            <person name="Horton D.L."/>
            <person name="Alikhan N.-F."/>
            <person name="Baker D."/>
            <person name="Gharbi K."/>
            <person name="Hall N."/>
            <person name="Watson M."/>
            <person name="Adriaenssens E.M."/>
            <person name="Foster-Nyarko E."/>
            <person name="Jarju S."/>
            <person name="Secka A."/>
            <person name="Antonio M."/>
            <person name="Oren A."/>
            <person name="Chaudhuri R."/>
            <person name="La Ragione R.M."/>
            <person name="Hildebrand F."/>
            <person name="Pallen M.J."/>
        </authorList>
    </citation>
    <scope>NUCLEOTIDE SEQUENCE [LARGE SCALE GENOMIC DNA]</scope>
    <source>
        <strain evidence="12 13">Sa1BUA1</strain>
    </source>
</reference>
<keyword evidence="13" id="KW-1185">Reference proteome</keyword>
<feature type="domain" description="N-acetyltransferase" evidence="11">
    <location>
        <begin position="26"/>
        <end position="182"/>
    </location>
</feature>
<dbReference type="CDD" id="cd04301">
    <property type="entry name" value="NAT_SF"/>
    <property type="match status" value="1"/>
</dbReference>
<feature type="region of interest" description="Disordered" evidence="10">
    <location>
        <begin position="1"/>
        <end position="33"/>
    </location>
</feature>
<comment type="caution">
    <text evidence="12">The sequence shown here is derived from an EMBL/GenBank/DDBJ whole genome shotgun (WGS) entry which is preliminary data.</text>
</comment>
<evidence type="ECO:0000256" key="4">
    <source>
        <dbReference type="ARBA" id="ARBA00012355"/>
    </source>
</evidence>
<comment type="similarity">
    <text evidence="3 9">Belongs to the acetyltransferase family. EctA subfamily.</text>
</comment>
<evidence type="ECO:0000259" key="11">
    <source>
        <dbReference type="PROSITE" id="PS51186"/>
    </source>
</evidence>
<comment type="function">
    <text evidence="1 9">Catalyzes the acetylation of L-2,4-diaminobutyrate (DABA) to gamma-N-acetyl-alpha,gamma-diaminobutyric acid (ADABA) with acetyl coenzyme A.</text>
</comment>
<sequence length="182" mass="19208">MPPATPAAPRVPSAAAPDTGSGHPPVTVRAPEPAEGADMWRLARDSGALDLNTSYAYLLLARDFARTCRVAVVDGEVVGFLLGYRRPEEPSTLFVWQVAVDPAQRGRRLAARLLADAAAGAGFVEASITADNTASQRLFESFAAERGAPLVRSELFAAADFPDAGHETEGLVRIGPLEPIES</sequence>
<dbReference type="GO" id="GO:0033816">
    <property type="term" value="F:diaminobutyrate acetyltransferase activity"/>
    <property type="evidence" value="ECO:0007669"/>
    <property type="project" value="UniProtKB-EC"/>
</dbReference>
<dbReference type="PROSITE" id="PS51186">
    <property type="entry name" value="GNAT"/>
    <property type="match status" value="1"/>
</dbReference>
<dbReference type="EMBL" id="JACSPO010000008">
    <property type="protein sequence ID" value="MBD8063166.1"/>
    <property type="molecule type" value="Genomic_DNA"/>
</dbReference>
<evidence type="ECO:0000256" key="6">
    <source>
        <dbReference type="ARBA" id="ARBA00022679"/>
    </source>
</evidence>
<comment type="catalytic activity">
    <reaction evidence="8 9">
        <text>L-2,4-diaminobutanoate + acetyl-CoA = (2S)-4-acetamido-2-aminobutanoate + CoA + H(+)</text>
        <dbReference type="Rhea" id="RHEA:16901"/>
        <dbReference type="ChEBI" id="CHEBI:15378"/>
        <dbReference type="ChEBI" id="CHEBI:57287"/>
        <dbReference type="ChEBI" id="CHEBI:57288"/>
        <dbReference type="ChEBI" id="CHEBI:58761"/>
        <dbReference type="ChEBI" id="CHEBI:58929"/>
        <dbReference type="EC" id="2.3.1.178"/>
    </reaction>
</comment>
<comment type="pathway">
    <text evidence="2 9">Amine and polyamine biosynthesis; ectoine biosynthesis; L-ectoine from L-aspartate 4-semialdehyde: step 2/3.</text>
</comment>
<dbReference type="InterPro" id="IPR012772">
    <property type="entry name" value="Ectoine_EctA"/>
</dbReference>
<dbReference type="Proteomes" id="UP000661894">
    <property type="component" value="Unassembled WGS sequence"/>
</dbReference>
<accession>A0ABR8Z5D7</accession>
<evidence type="ECO:0000256" key="3">
    <source>
        <dbReference type="ARBA" id="ARBA00010712"/>
    </source>
</evidence>
<evidence type="ECO:0000256" key="7">
    <source>
        <dbReference type="ARBA" id="ARBA00023315"/>
    </source>
</evidence>
<evidence type="ECO:0000256" key="8">
    <source>
        <dbReference type="ARBA" id="ARBA00048924"/>
    </source>
</evidence>
<dbReference type="Gene3D" id="3.40.630.30">
    <property type="match status" value="1"/>
</dbReference>
<evidence type="ECO:0000256" key="5">
    <source>
        <dbReference type="ARBA" id="ARBA00017935"/>
    </source>
</evidence>
<dbReference type="NCBIfam" id="TIGR02406">
    <property type="entry name" value="ectoine_EctA"/>
    <property type="match status" value="1"/>
</dbReference>
<dbReference type="InterPro" id="IPR000182">
    <property type="entry name" value="GNAT_dom"/>
</dbReference>
<dbReference type="Pfam" id="PF00583">
    <property type="entry name" value="Acetyltransf_1"/>
    <property type="match status" value="1"/>
</dbReference>
<feature type="compositionally biased region" description="Low complexity" evidence="10">
    <location>
        <begin position="7"/>
        <end position="17"/>
    </location>
</feature>
<evidence type="ECO:0000313" key="12">
    <source>
        <dbReference type="EMBL" id="MBD8063166.1"/>
    </source>
</evidence>
<evidence type="ECO:0000256" key="1">
    <source>
        <dbReference type="ARBA" id="ARBA00003741"/>
    </source>
</evidence>
<gene>
    <name evidence="9 12" type="primary">ectA</name>
    <name evidence="12" type="ORF">H9624_12645</name>
</gene>
<dbReference type="EC" id="2.3.1.178" evidence="4 9"/>
<evidence type="ECO:0000256" key="2">
    <source>
        <dbReference type="ARBA" id="ARBA00004978"/>
    </source>
</evidence>
<protein>
    <recommendedName>
        <fullName evidence="5 9">L-2,4-diaminobutyric acid acetyltransferase</fullName>
        <shortName evidence="9">DABA acetyltransferase</shortName>
        <ecNumber evidence="4 9">2.3.1.178</ecNumber>
    </recommendedName>
</protein>
<name>A0ABR8Z5D7_9MICO</name>
<dbReference type="InterPro" id="IPR016181">
    <property type="entry name" value="Acyl_CoA_acyltransferase"/>
</dbReference>
<dbReference type="SUPFAM" id="SSF55729">
    <property type="entry name" value="Acyl-CoA N-acyltransferases (Nat)"/>
    <property type="match status" value="1"/>
</dbReference>
<keyword evidence="6 9" id="KW-0808">Transferase</keyword>
<organism evidence="12 13">
    <name type="scientific">Oceanitalea stevensii</name>
    <dbReference type="NCBI Taxonomy" id="2763072"/>
    <lineage>
        <taxon>Bacteria</taxon>
        <taxon>Bacillati</taxon>
        <taxon>Actinomycetota</taxon>
        <taxon>Actinomycetes</taxon>
        <taxon>Micrococcales</taxon>
        <taxon>Bogoriellaceae</taxon>
        <taxon>Georgenia</taxon>
    </lineage>
</organism>
<evidence type="ECO:0000313" key="13">
    <source>
        <dbReference type="Proteomes" id="UP000661894"/>
    </source>
</evidence>
<keyword evidence="7 9" id="KW-0012">Acyltransferase</keyword>
<proteinExistence type="inferred from homology"/>
<evidence type="ECO:0000256" key="10">
    <source>
        <dbReference type="SAM" id="MobiDB-lite"/>
    </source>
</evidence>